<reference evidence="3" key="1">
    <citation type="submission" date="2018-04" db="EMBL/GenBank/DDBJ databases">
        <title>Transcriptome assembly of Sipha flava.</title>
        <authorList>
            <person name="Scully E.D."/>
            <person name="Geib S.M."/>
            <person name="Palmer N.A."/>
            <person name="Koch K."/>
            <person name="Bradshaw J."/>
            <person name="Heng-Moss T."/>
            <person name="Sarath G."/>
        </authorList>
    </citation>
    <scope>NUCLEOTIDE SEQUENCE</scope>
</reference>
<feature type="coiled-coil region" evidence="2">
    <location>
        <begin position="108"/>
        <end position="189"/>
    </location>
</feature>
<gene>
    <name evidence="3" type="primary">IDLC_0</name>
    <name evidence="3" type="ORF">g.186102</name>
</gene>
<name>A0A2S2QX69_9HEMI</name>
<sequence>MQMTRKWEKNGECYQQKLSTHPGIKKDAKDLTEKLDKYLEQFDVKEMVMSPIKEQLYFQCFNEIIRQITIKNPEHGNVMIRIRDDLKMSIDGYRKLQESMIAKDIRKLLLKEKEKSNLEKMVQQLMSENERLEAEFAETTKMTQELELEIADKREEQALNRAKELDDIKKEMEIIKDRLRSEIARDRRERPK</sequence>
<evidence type="ECO:0000313" key="3">
    <source>
        <dbReference type="EMBL" id="MBY82335.1"/>
    </source>
</evidence>
<accession>A0A2S2QX69</accession>
<dbReference type="AlphaFoldDB" id="A0A2S2QX69"/>
<dbReference type="OrthoDB" id="1927454at2759"/>
<dbReference type="GO" id="GO:0005930">
    <property type="term" value="C:axoneme"/>
    <property type="evidence" value="ECO:0007669"/>
    <property type="project" value="TreeGrafter"/>
</dbReference>
<keyword evidence="1 2" id="KW-0175">Coiled coil</keyword>
<dbReference type="InterPro" id="IPR019347">
    <property type="entry name" value="Axonemal_dynein_light_chain"/>
</dbReference>
<dbReference type="PANTHER" id="PTHR13183">
    <property type="entry name" value="AXONEMAL INNER ARM DYNEIN LIGHT CHAIN 28"/>
    <property type="match status" value="1"/>
</dbReference>
<dbReference type="GO" id="GO:0045504">
    <property type="term" value="F:dynein heavy chain binding"/>
    <property type="evidence" value="ECO:0007669"/>
    <property type="project" value="TreeGrafter"/>
</dbReference>
<evidence type="ECO:0000256" key="2">
    <source>
        <dbReference type="SAM" id="Coils"/>
    </source>
</evidence>
<dbReference type="PANTHER" id="PTHR13183:SF3">
    <property type="entry name" value="KDA INNER DYNEIN ARM LIGHT CHAIN, AXONEMAL, PUTATIVE-RELATED"/>
    <property type="match status" value="1"/>
</dbReference>
<dbReference type="EMBL" id="GGMS01013132">
    <property type="protein sequence ID" value="MBY82335.1"/>
    <property type="molecule type" value="Transcribed_RNA"/>
</dbReference>
<proteinExistence type="predicted"/>
<organism evidence="3">
    <name type="scientific">Sipha flava</name>
    <name type="common">yellow sugarcane aphid</name>
    <dbReference type="NCBI Taxonomy" id="143950"/>
    <lineage>
        <taxon>Eukaryota</taxon>
        <taxon>Metazoa</taxon>
        <taxon>Ecdysozoa</taxon>
        <taxon>Arthropoda</taxon>
        <taxon>Hexapoda</taxon>
        <taxon>Insecta</taxon>
        <taxon>Pterygota</taxon>
        <taxon>Neoptera</taxon>
        <taxon>Paraneoptera</taxon>
        <taxon>Hemiptera</taxon>
        <taxon>Sternorrhyncha</taxon>
        <taxon>Aphidomorpha</taxon>
        <taxon>Aphidoidea</taxon>
        <taxon>Aphididae</taxon>
        <taxon>Sipha</taxon>
    </lineage>
</organism>
<protein>
    <submittedName>
        <fullName evidence="3">Inner dynein arm light chain, axonemal</fullName>
    </submittedName>
</protein>
<evidence type="ECO:0000256" key="1">
    <source>
        <dbReference type="ARBA" id="ARBA00023054"/>
    </source>
</evidence>
<dbReference type="Pfam" id="PF10211">
    <property type="entry name" value="Ax_dynein_light"/>
    <property type="match status" value="1"/>
</dbReference>